<evidence type="ECO:0000313" key="3">
    <source>
        <dbReference type="Proteomes" id="UP001305647"/>
    </source>
</evidence>
<name>A0AAN6Q6G7_9PEZI</name>
<dbReference type="AlphaFoldDB" id="A0AAN6Q6G7"/>
<evidence type="ECO:0000256" key="1">
    <source>
        <dbReference type="SAM" id="MobiDB-lite"/>
    </source>
</evidence>
<accession>A0AAN6Q6G7</accession>
<feature type="region of interest" description="Disordered" evidence="1">
    <location>
        <begin position="1"/>
        <end position="45"/>
    </location>
</feature>
<sequence length="359" mass="38427">MSSGPSSHSRSRNLKAIAAAERRRALVPASVSTSRDATDGQDSLTGPLQSCMPHAVNPQPSSIGPMTGLGPAHGASLQGENRGKSTAGTDGCNGAVRGRPWSGWKRHAASCTSRRAAMPCPDRRLICFLLLLPALAVSQINVHAQRVEIRVQSRSVWLGVSCRASVEAVSTGGYPKRKLWRGFSSALEETRPNPARVPGGVPVFSGRQLMWLQVAGNQWRPGPDLANKLNRHDQSCPPPDRLLSCRNRLKGLRRTVDLPSHGPESCSAVRTLASGPVRTVVNSLAKAVDVSFAGSLALIRLRPLRSHPTTPPRRILDLASPCLIVENLTRSHSLGSSANKSAERLIPNVPRPDEPCSLS</sequence>
<reference evidence="2" key="1">
    <citation type="journal article" date="2023" name="Mol. Phylogenet. Evol.">
        <title>Genome-scale phylogeny and comparative genomics of the fungal order Sordariales.</title>
        <authorList>
            <person name="Hensen N."/>
            <person name="Bonometti L."/>
            <person name="Westerberg I."/>
            <person name="Brannstrom I.O."/>
            <person name="Guillou S."/>
            <person name="Cros-Aarteil S."/>
            <person name="Calhoun S."/>
            <person name="Haridas S."/>
            <person name="Kuo A."/>
            <person name="Mondo S."/>
            <person name="Pangilinan J."/>
            <person name="Riley R."/>
            <person name="LaButti K."/>
            <person name="Andreopoulos B."/>
            <person name="Lipzen A."/>
            <person name="Chen C."/>
            <person name="Yan M."/>
            <person name="Daum C."/>
            <person name="Ng V."/>
            <person name="Clum A."/>
            <person name="Steindorff A."/>
            <person name="Ohm R.A."/>
            <person name="Martin F."/>
            <person name="Silar P."/>
            <person name="Natvig D.O."/>
            <person name="Lalanne C."/>
            <person name="Gautier V."/>
            <person name="Ament-Velasquez S.L."/>
            <person name="Kruys A."/>
            <person name="Hutchinson M.I."/>
            <person name="Powell A.J."/>
            <person name="Barry K."/>
            <person name="Miller A.N."/>
            <person name="Grigoriev I.V."/>
            <person name="Debuchy R."/>
            <person name="Gladieux P."/>
            <person name="Hiltunen Thoren M."/>
            <person name="Johannesson H."/>
        </authorList>
    </citation>
    <scope>NUCLEOTIDE SEQUENCE</scope>
    <source>
        <strain evidence="2">CBS 757.83</strain>
    </source>
</reference>
<organism evidence="2 3">
    <name type="scientific">Parathielavia hyrcaniae</name>
    <dbReference type="NCBI Taxonomy" id="113614"/>
    <lineage>
        <taxon>Eukaryota</taxon>
        <taxon>Fungi</taxon>
        <taxon>Dikarya</taxon>
        <taxon>Ascomycota</taxon>
        <taxon>Pezizomycotina</taxon>
        <taxon>Sordariomycetes</taxon>
        <taxon>Sordariomycetidae</taxon>
        <taxon>Sordariales</taxon>
        <taxon>Chaetomiaceae</taxon>
        <taxon>Parathielavia</taxon>
    </lineage>
</organism>
<proteinExistence type="predicted"/>
<dbReference type="Proteomes" id="UP001305647">
    <property type="component" value="Unassembled WGS sequence"/>
</dbReference>
<feature type="region of interest" description="Disordered" evidence="1">
    <location>
        <begin position="335"/>
        <end position="359"/>
    </location>
</feature>
<feature type="compositionally biased region" description="Polar residues" evidence="1">
    <location>
        <begin position="30"/>
        <end position="45"/>
    </location>
</feature>
<dbReference type="EMBL" id="MU863626">
    <property type="protein sequence ID" value="KAK4104468.1"/>
    <property type="molecule type" value="Genomic_DNA"/>
</dbReference>
<gene>
    <name evidence="2" type="ORF">N658DRAFT_178810</name>
</gene>
<evidence type="ECO:0000313" key="2">
    <source>
        <dbReference type="EMBL" id="KAK4104468.1"/>
    </source>
</evidence>
<feature type="region of interest" description="Disordered" evidence="1">
    <location>
        <begin position="64"/>
        <end position="94"/>
    </location>
</feature>
<protein>
    <submittedName>
        <fullName evidence="2">Uncharacterized protein</fullName>
    </submittedName>
</protein>
<keyword evidence="3" id="KW-1185">Reference proteome</keyword>
<comment type="caution">
    <text evidence="2">The sequence shown here is derived from an EMBL/GenBank/DDBJ whole genome shotgun (WGS) entry which is preliminary data.</text>
</comment>
<reference evidence="2" key="2">
    <citation type="submission" date="2023-05" db="EMBL/GenBank/DDBJ databases">
        <authorList>
            <consortium name="Lawrence Berkeley National Laboratory"/>
            <person name="Steindorff A."/>
            <person name="Hensen N."/>
            <person name="Bonometti L."/>
            <person name="Westerberg I."/>
            <person name="Brannstrom I.O."/>
            <person name="Guillou S."/>
            <person name="Cros-Aarteil S."/>
            <person name="Calhoun S."/>
            <person name="Haridas S."/>
            <person name="Kuo A."/>
            <person name="Mondo S."/>
            <person name="Pangilinan J."/>
            <person name="Riley R."/>
            <person name="Labutti K."/>
            <person name="Andreopoulos B."/>
            <person name="Lipzen A."/>
            <person name="Chen C."/>
            <person name="Yanf M."/>
            <person name="Daum C."/>
            <person name="Ng V."/>
            <person name="Clum A."/>
            <person name="Ohm R."/>
            <person name="Martin F."/>
            <person name="Silar P."/>
            <person name="Natvig D."/>
            <person name="Lalanne C."/>
            <person name="Gautier V."/>
            <person name="Ament-Velasquez S.L."/>
            <person name="Kruys A."/>
            <person name="Hutchinson M.I."/>
            <person name="Powell A.J."/>
            <person name="Barry K."/>
            <person name="Miller A.N."/>
            <person name="Grigoriev I.V."/>
            <person name="Debuchy R."/>
            <person name="Gladieux P."/>
            <person name="Thoren M.H."/>
            <person name="Johannesson H."/>
        </authorList>
    </citation>
    <scope>NUCLEOTIDE SEQUENCE</scope>
    <source>
        <strain evidence="2">CBS 757.83</strain>
    </source>
</reference>